<dbReference type="Proteomes" id="UP000009881">
    <property type="component" value="Unassembled WGS sequence"/>
</dbReference>
<evidence type="ECO:0000313" key="2">
    <source>
        <dbReference type="Proteomes" id="UP000009881"/>
    </source>
</evidence>
<dbReference type="OrthoDB" id="7871683at2"/>
<organism evidence="1 2">
    <name type="scientific">Caenispirillum salinarum AK4</name>
    <dbReference type="NCBI Taxonomy" id="1238182"/>
    <lineage>
        <taxon>Bacteria</taxon>
        <taxon>Pseudomonadati</taxon>
        <taxon>Pseudomonadota</taxon>
        <taxon>Alphaproteobacteria</taxon>
        <taxon>Rhodospirillales</taxon>
        <taxon>Novispirillaceae</taxon>
        <taxon>Caenispirillum</taxon>
    </lineage>
</organism>
<gene>
    <name evidence="1" type="ORF">C882_2548</name>
</gene>
<dbReference type="STRING" id="1238182.C882_2548"/>
<evidence type="ECO:0000313" key="1">
    <source>
        <dbReference type="EMBL" id="EKV32469.1"/>
    </source>
</evidence>
<proteinExistence type="predicted"/>
<protein>
    <submittedName>
        <fullName evidence="1">CBS domain protein</fullName>
    </submittedName>
</protein>
<dbReference type="EMBL" id="ANHY01000003">
    <property type="protein sequence ID" value="EKV32469.1"/>
    <property type="molecule type" value="Genomic_DNA"/>
</dbReference>
<dbReference type="RefSeq" id="WP_009538957.1">
    <property type="nucleotide sequence ID" value="NZ_ANHY01000003.1"/>
</dbReference>
<dbReference type="AlphaFoldDB" id="K9H5T5"/>
<name>K9H5T5_9PROT</name>
<sequence length="147" mass="16907">MADDPPLVTAADLRHLMAEREEKRHRERLEAEAEARLHHDMMVERFRTTHLTEAEKRSIISHFQSAAQRGEKEIQVCRFPSDVCTDGGRAINNSDPAWPETLEGKPRDIYDLWHEHLRPLGYRLRARIVDFPGGIPGDAGLFISWSV</sequence>
<keyword evidence="2" id="KW-1185">Reference proteome</keyword>
<reference evidence="1 2" key="1">
    <citation type="journal article" date="2013" name="Genome Announc.">
        <title>Draft Genome Sequence of an Alphaproteobacterium, Caenispirillum salinarum AK4(T), Isolated from a Solar Saltern.</title>
        <authorList>
            <person name="Khatri I."/>
            <person name="Singh A."/>
            <person name="Korpole S."/>
            <person name="Pinnaka A.K."/>
            <person name="Subramanian S."/>
        </authorList>
    </citation>
    <scope>NUCLEOTIDE SEQUENCE [LARGE SCALE GENOMIC DNA]</scope>
    <source>
        <strain evidence="1 2">AK4</strain>
    </source>
</reference>
<accession>K9H5T5</accession>
<dbReference type="eggNOG" id="COG0517">
    <property type="taxonomic scope" value="Bacteria"/>
</dbReference>
<comment type="caution">
    <text evidence="1">The sequence shown here is derived from an EMBL/GenBank/DDBJ whole genome shotgun (WGS) entry which is preliminary data.</text>
</comment>